<reference evidence="2" key="1">
    <citation type="submission" date="2014-02" db="EMBL/GenBank/DDBJ databases">
        <title>Expanding our view of genomic diversity in Candidatus Accumulibacter clades.</title>
        <authorList>
            <person name="Skennerton C.T."/>
            <person name="Barr J.J."/>
            <person name="Slater F.R."/>
            <person name="Bond P.L."/>
            <person name="Tyson G.W."/>
        </authorList>
    </citation>
    <scope>NUCLEOTIDE SEQUENCE [LARGE SCALE GENOMIC DNA]</scope>
</reference>
<evidence type="ECO:0000313" key="2">
    <source>
        <dbReference type="EMBL" id="EXI64217.1"/>
    </source>
</evidence>
<dbReference type="AlphaFoldDB" id="A0A011NI17"/>
<proteinExistence type="predicted"/>
<organism evidence="2 3">
    <name type="scientific">Candidatus Accumulibacter adjunctus</name>
    <dbReference type="NCBI Taxonomy" id="1454001"/>
    <lineage>
        <taxon>Bacteria</taxon>
        <taxon>Pseudomonadati</taxon>
        <taxon>Pseudomonadota</taxon>
        <taxon>Betaproteobacteria</taxon>
        <taxon>Candidatus Accumulibacter</taxon>
    </lineage>
</organism>
<evidence type="ECO:0000313" key="3">
    <source>
        <dbReference type="Proteomes" id="UP000020218"/>
    </source>
</evidence>
<dbReference type="EMBL" id="JFAX01000039">
    <property type="protein sequence ID" value="EXI64217.1"/>
    <property type="molecule type" value="Genomic_DNA"/>
</dbReference>
<gene>
    <name evidence="2" type="ORF">AW08_03775</name>
</gene>
<protein>
    <submittedName>
        <fullName evidence="2">Uncharacterized protein</fullName>
    </submittedName>
</protein>
<evidence type="ECO:0000256" key="1">
    <source>
        <dbReference type="SAM" id="MobiDB-lite"/>
    </source>
</evidence>
<sequence>MSRKDDLDNHSNQLNPNNDAYWDARGEDGRPDDWEDRLDSDNGEAEDES</sequence>
<name>A0A011NI17_9PROT</name>
<keyword evidence="3" id="KW-1185">Reference proteome</keyword>
<feature type="compositionally biased region" description="Basic and acidic residues" evidence="1">
    <location>
        <begin position="22"/>
        <end position="40"/>
    </location>
</feature>
<feature type="region of interest" description="Disordered" evidence="1">
    <location>
        <begin position="1"/>
        <end position="49"/>
    </location>
</feature>
<comment type="caution">
    <text evidence="2">The sequence shown here is derived from an EMBL/GenBank/DDBJ whole genome shotgun (WGS) entry which is preliminary data.</text>
</comment>
<dbReference type="PATRIC" id="fig|1454001.3.peg.3803"/>
<accession>A0A011NI17</accession>
<dbReference type="Proteomes" id="UP000020218">
    <property type="component" value="Unassembled WGS sequence"/>
</dbReference>